<name>A0AAN9IPX0_CROPI</name>
<keyword evidence="2" id="KW-1185">Reference proteome</keyword>
<evidence type="ECO:0000313" key="2">
    <source>
        <dbReference type="Proteomes" id="UP001372338"/>
    </source>
</evidence>
<reference evidence="1 2" key="1">
    <citation type="submission" date="2024-01" db="EMBL/GenBank/DDBJ databases">
        <title>The genomes of 5 underutilized Papilionoideae crops provide insights into root nodulation and disease resistanc.</title>
        <authorList>
            <person name="Yuan L."/>
        </authorList>
    </citation>
    <scope>NUCLEOTIDE SEQUENCE [LARGE SCALE GENOMIC DNA]</scope>
    <source>
        <strain evidence="1">ZHUSHIDOU_FW_LH</strain>
        <tissue evidence="1">Leaf</tissue>
    </source>
</reference>
<evidence type="ECO:0000313" key="1">
    <source>
        <dbReference type="EMBL" id="KAK7283884.1"/>
    </source>
</evidence>
<dbReference type="EMBL" id="JAYWIO010000002">
    <property type="protein sequence ID" value="KAK7283884.1"/>
    <property type="molecule type" value="Genomic_DNA"/>
</dbReference>
<sequence length="69" mass="7834">MEEKEKVNLEEDVGKKEKKVCTEVNAEKIDKPKSLKWLLEVSGHVFPLISFNHVILQGATVTINIKCKV</sequence>
<proteinExistence type="predicted"/>
<dbReference type="AlphaFoldDB" id="A0AAN9IPX0"/>
<comment type="caution">
    <text evidence="1">The sequence shown here is derived from an EMBL/GenBank/DDBJ whole genome shotgun (WGS) entry which is preliminary data.</text>
</comment>
<gene>
    <name evidence="1" type="ORF">RIF29_13632</name>
</gene>
<dbReference type="Proteomes" id="UP001372338">
    <property type="component" value="Unassembled WGS sequence"/>
</dbReference>
<protein>
    <submittedName>
        <fullName evidence="1">Uncharacterized protein</fullName>
    </submittedName>
</protein>
<accession>A0AAN9IPX0</accession>
<organism evidence="1 2">
    <name type="scientific">Crotalaria pallida</name>
    <name type="common">Smooth rattlebox</name>
    <name type="synonym">Crotalaria striata</name>
    <dbReference type="NCBI Taxonomy" id="3830"/>
    <lineage>
        <taxon>Eukaryota</taxon>
        <taxon>Viridiplantae</taxon>
        <taxon>Streptophyta</taxon>
        <taxon>Embryophyta</taxon>
        <taxon>Tracheophyta</taxon>
        <taxon>Spermatophyta</taxon>
        <taxon>Magnoliopsida</taxon>
        <taxon>eudicotyledons</taxon>
        <taxon>Gunneridae</taxon>
        <taxon>Pentapetalae</taxon>
        <taxon>rosids</taxon>
        <taxon>fabids</taxon>
        <taxon>Fabales</taxon>
        <taxon>Fabaceae</taxon>
        <taxon>Papilionoideae</taxon>
        <taxon>50 kb inversion clade</taxon>
        <taxon>genistoids sensu lato</taxon>
        <taxon>core genistoids</taxon>
        <taxon>Crotalarieae</taxon>
        <taxon>Crotalaria</taxon>
    </lineage>
</organism>